<dbReference type="EMBL" id="HG686649">
    <property type="protein sequence ID" value="CDJ34479.1"/>
    <property type="molecule type" value="Genomic_DNA"/>
</dbReference>
<reference evidence="2" key="1">
    <citation type="submission" date="2013-10" db="EMBL/GenBank/DDBJ databases">
        <title>Genomic analysis of the causative agents of coccidiosis in chickens.</title>
        <authorList>
            <person name="Reid A.J."/>
            <person name="Blake D."/>
            <person name="Billington K."/>
            <person name="Browne H."/>
            <person name="Dunn M."/>
            <person name="Hung S."/>
            <person name="Kawahara F."/>
            <person name="Miranda-Saavedra D."/>
            <person name="Mourier T."/>
            <person name="Nagra H."/>
            <person name="Otto T.D."/>
            <person name="Rawlings N."/>
            <person name="Sanchez A."/>
            <person name="Sanders M."/>
            <person name="Subramaniam C."/>
            <person name="Tay Y."/>
            <person name="Dear P."/>
            <person name="Doerig C."/>
            <person name="Gruber A."/>
            <person name="Parkinson J."/>
            <person name="Shirley M."/>
            <person name="Wan K.L."/>
            <person name="Berriman M."/>
            <person name="Tomley F."/>
            <person name="Pain A."/>
        </authorList>
    </citation>
    <scope>NUCLEOTIDE SEQUENCE [LARGE SCALE GENOMIC DNA]</scope>
    <source>
        <strain evidence="2">Houghton</strain>
    </source>
</reference>
<dbReference type="InterPro" id="IPR011990">
    <property type="entry name" value="TPR-like_helical_dom_sf"/>
</dbReference>
<evidence type="ECO:0000313" key="2">
    <source>
        <dbReference type="EMBL" id="CDJ34479.1"/>
    </source>
</evidence>
<dbReference type="OrthoDB" id="346648at2759"/>
<sequence>MLPFPLGFVQQQCAPAAAVDWEAAAKQYSACRAPPSQPQSQPEHQQQQQQQQQQTEDYGGKRKRATKGFKEMPNETAETDDVAPPDTPEGEFQTLAYRYGEDGMPTDNIGFLLKRADLAPYSYEALHDLGPERLDDYESALERLLEEYPLLFGYWKKLARLQCHLKGDWTKCDEVFERCLEFVGHNPLVWTAYLEWAGAHWKAWPLWQSILDWEEGELFAARERVNAAEHVAGPLEAKEEETENTDSSAQPPAAGTSLVETNRMQMKLALQRLRQLYWKLLQTPLECSDLAWERLKALVERGSSSSIRSRRGPRPGLHADADGLTKGASTLFDVYDLLPDELLQQLLQRLLQQKSATLQELQLPPETAAMDQQQLSDDPAAELQLPPETAAMDQQQLSDDPAAVRDAIKERVSTLASVNAVEKECWQLLRESLDSTLELAALRQPFEKAVSSSSSSSSSSKSTRSSISKARAVVTAAAETATETQAAAAEKHEQPQQQKQQQ</sequence>
<feature type="region of interest" description="Disordered" evidence="1">
    <location>
        <begin position="446"/>
        <end position="502"/>
    </location>
</feature>
<dbReference type="GeneID" id="25376948"/>
<dbReference type="AlphaFoldDB" id="U6K961"/>
<dbReference type="InterPro" id="IPR003107">
    <property type="entry name" value="HAT"/>
</dbReference>
<accession>U6K961</accession>
<protein>
    <submittedName>
        <fullName evidence="2">PRPF39 protein, related, related</fullName>
    </submittedName>
</protein>
<feature type="region of interest" description="Disordered" evidence="1">
    <location>
        <begin position="303"/>
        <end position="322"/>
    </location>
</feature>
<gene>
    <name evidence="2" type="ORF">EMH_0020480</name>
</gene>
<dbReference type="Proteomes" id="UP000030744">
    <property type="component" value="Unassembled WGS sequence"/>
</dbReference>
<reference evidence="2" key="2">
    <citation type="submission" date="2013-10" db="EMBL/GenBank/DDBJ databases">
        <authorList>
            <person name="Aslett M."/>
        </authorList>
    </citation>
    <scope>NUCLEOTIDE SEQUENCE [LARGE SCALE GENOMIC DNA]</scope>
    <source>
        <strain evidence="2">Houghton</strain>
    </source>
</reference>
<feature type="compositionally biased region" description="Low complexity" evidence="1">
    <location>
        <begin position="38"/>
        <end position="54"/>
    </location>
</feature>
<evidence type="ECO:0000313" key="3">
    <source>
        <dbReference type="Proteomes" id="UP000030744"/>
    </source>
</evidence>
<feature type="region of interest" description="Disordered" evidence="1">
    <location>
        <begin position="234"/>
        <end position="256"/>
    </location>
</feature>
<dbReference type="SUPFAM" id="SSF48452">
    <property type="entry name" value="TPR-like"/>
    <property type="match status" value="1"/>
</dbReference>
<feature type="compositionally biased region" description="Low complexity" evidence="1">
    <location>
        <begin position="451"/>
        <end position="488"/>
    </location>
</feature>
<evidence type="ECO:0000256" key="1">
    <source>
        <dbReference type="SAM" id="MobiDB-lite"/>
    </source>
</evidence>
<proteinExistence type="predicted"/>
<dbReference type="Pfam" id="PF23240">
    <property type="entry name" value="HAT_PRP39_N"/>
    <property type="match status" value="1"/>
</dbReference>
<dbReference type="GO" id="GO:0006396">
    <property type="term" value="P:RNA processing"/>
    <property type="evidence" value="ECO:0007669"/>
    <property type="project" value="InterPro"/>
</dbReference>
<dbReference type="RefSeq" id="XP_013357042.1">
    <property type="nucleotide sequence ID" value="XM_013501588.1"/>
</dbReference>
<organism evidence="2 3">
    <name type="scientific">Eimeria mitis</name>
    <dbReference type="NCBI Taxonomy" id="44415"/>
    <lineage>
        <taxon>Eukaryota</taxon>
        <taxon>Sar</taxon>
        <taxon>Alveolata</taxon>
        <taxon>Apicomplexa</taxon>
        <taxon>Conoidasida</taxon>
        <taxon>Coccidia</taxon>
        <taxon>Eucoccidiorida</taxon>
        <taxon>Eimeriorina</taxon>
        <taxon>Eimeriidae</taxon>
        <taxon>Eimeria</taxon>
    </lineage>
</organism>
<dbReference type="Gene3D" id="1.25.40.10">
    <property type="entry name" value="Tetratricopeptide repeat domain"/>
    <property type="match status" value="1"/>
</dbReference>
<feature type="region of interest" description="Disordered" evidence="1">
    <location>
        <begin position="25"/>
        <end position="89"/>
    </location>
</feature>
<name>U6K961_9EIME</name>
<dbReference type="VEuPathDB" id="ToxoDB:EMH_0020480"/>
<keyword evidence="3" id="KW-1185">Reference proteome</keyword>
<dbReference type="SMART" id="SM00386">
    <property type="entry name" value="HAT"/>
    <property type="match status" value="1"/>
</dbReference>